<keyword evidence="8" id="KW-1185">Reference proteome</keyword>
<dbReference type="GO" id="GO:0004252">
    <property type="term" value="F:serine-type endopeptidase activity"/>
    <property type="evidence" value="ECO:0007669"/>
    <property type="project" value="InterPro"/>
</dbReference>
<evidence type="ECO:0000313" key="8">
    <source>
        <dbReference type="Proteomes" id="UP000324738"/>
    </source>
</evidence>
<dbReference type="Gene3D" id="1.10.260.40">
    <property type="entry name" value="lambda repressor-like DNA-binding domains"/>
    <property type="match status" value="1"/>
</dbReference>
<dbReference type="CDD" id="cd06529">
    <property type="entry name" value="S24_LexA-like"/>
    <property type="match status" value="1"/>
</dbReference>
<dbReference type="Pfam" id="PF00717">
    <property type="entry name" value="Peptidase_S24"/>
    <property type="match status" value="1"/>
</dbReference>
<keyword evidence="5" id="KW-0804">Transcription</keyword>
<keyword evidence="3" id="KW-0805">Transcription regulation</keyword>
<dbReference type="InterPro" id="IPR010982">
    <property type="entry name" value="Lambda_DNA-bd_dom_sf"/>
</dbReference>
<dbReference type="RefSeq" id="WP_149300152.1">
    <property type="nucleotide sequence ID" value="NZ_VTWH01000002.1"/>
</dbReference>
<evidence type="ECO:0000256" key="2">
    <source>
        <dbReference type="ARBA" id="ARBA00022801"/>
    </source>
</evidence>
<evidence type="ECO:0000259" key="6">
    <source>
        <dbReference type="PROSITE" id="PS50943"/>
    </source>
</evidence>
<dbReference type="GO" id="GO:0016020">
    <property type="term" value="C:membrane"/>
    <property type="evidence" value="ECO:0007669"/>
    <property type="project" value="InterPro"/>
</dbReference>
<dbReference type="GO" id="GO:0006508">
    <property type="term" value="P:proteolysis"/>
    <property type="evidence" value="ECO:0007669"/>
    <property type="project" value="UniProtKB-KW"/>
</dbReference>
<accession>A0A5B0E037</accession>
<dbReference type="Proteomes" id="UP000324738">
    <property type="component" value="Unassembled WGS sequence"/>
</dbReference>
<dbReference type="InterPro" id="IPR015927">
    <property type="entry name" value="Peptidase_S24_S26A/B/C"/>
</dbReference>
<dbReference type="OrthoDB" id="528805at2"/>
<keyword evidence="1" id="KW-0645">Protease</keyword>
<evidence type="ECO:0000313" key="7">
    <source>
        <dbReference type="EMBL" id="KAA0970839.1"/>
    </source>
</evidence>
<dbReference type="Pfam" id="PF01381">
    <property type="entry name" value="HTH_3"/>
    <property type="match status" value="1"/>
</dbReference>
<keyword evidence="2" id="KW-0378">Hydrolase</keyword>
<organism evidence="7 8">
    <name type="scientific">Aureimonas fodinaquatilis</name>
    <dbReference type="NCBI Taxonomy" id="2565783"/>
    <lineage>
        <taxon>Bacteria</taxon>
        <taxon>Pseudomonadati</taxon>
        <taxon>Pseudomonadota</taxon>
        <taxon>Alphaproteobacteria</taxon>
        <taxon>Hyphomicrobiales</taxon>
        <taxon>Aurantimonadaceae</taxon>
        <taxon>Aureimonas</taxon>
    </lineage>
</organism>
<protein>
    <submittedName>
        <fullName evidence="7">LexA family transcriptional regulator</fullName>
    </submittedName>
</protein>
<dbReference type="PROSITE" id="PS50943">
    <property type="entry name" value="HTH_CROC1"/>
    <property type="match status" value="1"/>
</dbReference>
<dbReference type="PROSITE" id="PS00501">
    <property type="entry name" value="SPASE_I_1"/>
    <property type="match status" value="1"/>
</dbReference>
<feature type="domain" description="HTH cro/C1-type" evidence="6">
    <location>
        <begin position="5"/>
        <end position="59"/>
    </location>
</feature>
<sequence>MANQVRKLRKDREMTLERLSELTGISTSFLSRIEKGDRGLSLENLVKIAKVLKVEPLEVSNDFHEEDLEHAASFPVADTEKGDIPNLTIYGGMGLGSTLTVTANDQGEIYSEHIDGFWSFPPAVKAGWRHMKSIHALPVIGDSMEPTLASGSFVFIDTTHVVPSPADLYALDYGDGLVIKRVKLIPRSDKIQIISDNPAYGADELSRGDVRVYGRVVAWFQWRG</sequence>
<proteinExistence type="predicted"/>
<dbReference type="AlphaFoldDB" id="A0A5B0E037"/>
<dbReference type="InterPro" id="IPR019756">
    <property type="entry name" value="Pept_S26A_signal_pept_1_Ser-AS"/>
</dbReference>
<dbReference type="EMBL" id="VTWH01000002">
    <property type="protein sequence ID" value="KAA0970839.1"/>
    <property type="molecule type" value="Genomic_DNA"/>
</dbReference>
<dbReference type="InterPro" id="IPR039418">
    <property type="entry name" value="LexA-like"/>
</dbReference>
<dbReference type="SUPFAM" id="SSF51306">
    <property type="entry name" value="LexA/Signal peptidase"/>
    <property type="match status" value="1"/>
</dbReference>
<dbReference type="SUPFAM" id="SSF47413">
    <property type="entry name" value="lambda repressor-like DNA-binding domains"/>
    <property type="match status" value="1"/>
</dbReference>
<comment type="caution">
    <text evidence="7">The sequence shown here is derived from an EMBL/GenBank/DDBJ whole genome shotgun (WGS) entry which is preliminary data.</text>
</comment>
<dbReference type="PANTHER" id="PTHR40661:SF3">
    <property type="entry name" value="FELS-1 PROPHAGE TRANSCRIPTIONAL REGULATOR"/>
    <property type="match status" value="1"/>
</dbReference>
<dbReference type="CDD" id="cd00093">
    <property type="entry name" value="HTH_XRE"/>
    <property type="match status" value="1"/>
</dbReference>
<dbReference type="InterPro" id="IPR036286">
    <property type="entry name" value="LexA/Signal_pep-like_sf"/>
</dbReference>
<evidence type="ECO:0000256" key="1">
    <source>
        <dbReference type="ARBA" id="ARBA00022670"/>
    </source>
</evidence>
<dbReference type="Gene3D" id="2.10.109.10">
    <property type="entry name" value="Umud Fragment, subunit A"/>
    <property type="match status" value="1"/>
</dbReference>
<keyword evidence="4" id="KW-0238">DNA-binding</keyword>
<reference evidence="7 8" key="1">
    <citation type="submission" date="2019-08" db="EMBL/GenBank/DDBJ databases">
        <title>Aureimonas fodiniaquatilis sp. nov., isolated from a coal mine wastewater.</title>
        <authorList>
            <person name="Kim W."/>
        </authorList>
    </citation>
    <scope>NUCLEOTIDE SEQUENCE [LARGE SCALE GENOMIC DNA]</scope>
    <source>
        <strain evidence="7 8">CAU 1482</strain>
    </source>
</reference>
<name>A0A5B0E037_9HYPH</name>
<evidence type="ECO:0000256" key="4">
    <source>
        <dbReference type="ARBA" id="ARBA00023125"/>
    </source>
</evidence>
<evidence type="ECO:0000256" key="5">
    <source>
        <dbReference type="ARBA" id="ARBA00023163"/>
    </source>
</evidence>
<dbReference type="SMART" id="SM00530">
    <property type="entry name" value="HTH_XRE"/>
    <property type="match status" value="1"/>
</dbReference>
<dbReference type="GO" id="GO:0003677">
    <property type="term" value="F:DNA binding"/>
    <property type="evidence" value="ECO:0007669"/>
    <property type="project" value="UniProtKB-KW"/>
</dbReference>
<dbReference type="PANTHER" id="PTHR40661">
    <property type="match status" value="1"/>
</dbReference>
<evidence type="ECO:0000256" key="3">
    <source>
        <dbReference type="ARBA" id="ARBA00023015"/>
    </source>
</evidence>
<dbReference type="InterPro" id="IPR001387">
    <property type="entry name" value="Cro/C1-type_HTH"/>
</dbReference>
<gene>
    <name evidence="7" type="ORF">FPY71_10205</name>
</gene>